<feature type="compositionally biased region" description="Acidic residues" evidence="6">
    <location>
        <begin position="138"/>
        <end position="150"/>
    </location>
</feature>
<dbReference type="OrthoDB" id="5121955at2759"/>
<feature type="compositionally biased region" description="Polar residues" evidence="6">
    <location>
        <begin position="720"/>
        <end position="741"/>
    </location>
</feature>
<feature type="domain" description="Xylanolytic transcriptional activator regulatory" evidence="7">
    <location>
        <begin position="373"/>
        <end position="446"/>
    </location>
</feature>
<protein>
    <submittedName>
        <fullName evidence="8">Similar to fungal specific transcription factor</fullName>
    </submittedName>
</protein>
<evidence type="ECO:0000313" key="8">
    <source>
        <dbReference type="EMBL" id="CCD56768.1"/>
    </source>
</evidence>
<reference evidence="9" key="1">
    <citation type="journal article" date="2011" name="PLoS Genet.">
        <title>Genomic analysis of the necrotrophic fungal pathogens Sclerotinia sclerotiorum and Botrytis cinerea.</title>
        <authorList>
            <person name="Amselem J."/>
            <person name="Cuomo C.A."/>
            <person name="van Kan J.A."/>
            <person name="Viaud M."/>
            <person name="Benito E.P."/>
            <person name="Couloux A."/>
            <person name="Coutinho P.M."/>
            <person name="de Vries R.P."/>
            <person name="Dyer P.S."/>
            <person name="Fillinger S."/>
            <person name="Fournier E."/>
            <person name="Gout L."/>
            <person name="Hahn M."/>
            <person name="Kohn L."/>
            <person name="Lapalu N."/>
            <person name="Plummer K.M."/>
            <person name="Pradier J.M."/>
            <person name="Quevillon E."/>
            <person name="Sharon A."/>
            <person name="Simon A."/>
            <person name="ten Have A."/>
            <person name="Tudzynski B."/>
            <person name="Tudzynski P."/>
            <person name="Wincker P."/>
            <person name="Andrew M."/>
            <person name="Anthouard V."/>
            <person name="Beever R.E."/>
            <person name="Beffa R."/>
            <person name="Benoit I."/>
            <person name="Bouzid O."/>
            <person name="Brault B."/>
            <person name="Chen Z."/>
            <person name="Choquer M."/>
            <person name="Collemare J."/>
            <person name="Cotton P."/>
            <person name="Danchin E.G."/>
            <person name="Da Silva C."/>
            <person name="Gautier A."/>
            <person name="Giraud C."/>
            <person name="Giraud T."/>
            <person name="Gonzalez C."/>
            <person name="Grossetete S."/>
            <person name="Guldener U."/>
            <person name="Henrissat B."/>
            <person name="Howlett B.J."/>
            <person name="Kodira C."/>
            <person name="Kretschmer M."/>
            <person name="Lappartient A."/>
            <person name="Leroch M."/>
            <person name="Levis C."/>
            <person name="Mauceli E."/>
            <person name="Neuveglise C."/>
            <person name="Oeser B."/>
            <person name="Pearson M."/>
            <person name="Poulain J."/>
            <person name="Poussereau N."/>
            <person name="Quesneville H."/>
            <person name="Rascle C."/>
            <person name="Schumacher J."/>
            <person name="Segurens B."/>
            <person name="Sexton A."/>
            <person name="Silva E."/>
            <person name="Sirven C."/>
            <person name="Soanes D.M."/>
            <person name="Talbot N.J."/>
            <person name="Templeton M."/>
            <person name="Yandava C."/>
            <person name="Yarden O."/>
            <person name="Zeng Q."/>
            <person name="Rollins J.A."/>
            <person name="Lebrun M.H."/>
            <person name="Dickman M."/>
        </authorList>
    </citation>
    <scope>NUCLEOTIDE SEQUENCE [LARGE SCALE GENOMIC DNA]</scope>
    <source>
        <strain evidence="9">T4</strain>
    </source>
</reference>
<name>G2YYS0_BOTF4</name>
<keyword evidence="1" id="KW-0862">Zinc</keyword>
<evidence type="ECO:0000256" key="3">
    <source>
        <dbReference type="ARBA" id="ARBA00023125"/>
    </source>
</evidence>
<dbReference type="CDD" id="cd12148">
    <property type="entry name" value="fungal_TF_MHR"/>
    <property type="match status" value="1"/>
</dbReference>
<proteinExistence type="predicted"/>
<evidence type="ECO:0000256" key="6">
    <source>
        <dbReference type="SAM" id="MobiDB-lite"/>
    </source>
</evidence>
<evidence type="ECO:0000313" key="9">
    <source>
        <dbReference type="Proteomes" id="UP000008177"/>
    </source>
</evidence>
<dbReference type="InterPro" id="IPR007219">
    <property type="entry name" value="XnlR_reg_dom"/>
</dbReference>
<evidence type="ECO:0000256" key="1">
    <source>
        <dbReference type="ARBA" id="ARBA00022833"/>
    </source>
</evidence>
<keyword evidence="5" id="KW-0539">Nucleus</keyword>
<evidence type="ECO:0000256" key="2">
    <source>
        <dbReference type="ARBA" id="ARBA00023015"/>
    </source>
</evidence>
<dbReference type="PANTHER" id="PTHR47171">
    <property type="entry name" value="FARA-RELATED"/>
    <property type="match status" value="1"/>
</dbReference>
<evidence type="ECO:0000259" key="7">
    <source>
        <dbReference type="SMART" id="SM00906"/>
    </source>
</evidence>
<feature type="region of interest" description="Disordered" evidence="6">
    <location>
        <begin position="720"/>
        <end position="742"/>
    </location>
</feature>
<dbReference type="AlphaFoldDB" id="G2YYS0"/>
<feature type="compositionally biased region" description="Basic and acidic residues" evidence="6">
    <location>
        <begin position="85"/>
        <end position="96"/>
    </location>
</feature>
<dbReference type="GO" id="GO:0008270">
    <property type="term" value="F:zinc ion binding"/>
    <property type="evidence" value="ECO:0007669"/>
    <property type="project" value="InterPro"/>
</dbReference>
<accession>G2YYS0</accession>
<dbReference type="GO" id="GO:0003677">
    <property type="term" value="F:DNA binding"/>
    <property type="evidence" value="ECO:0007669"/>
    <property type="project" value="UniProtKB-KW"/>
</dbReference>
<dbReference type="GO" id="GO:0006351">
    <property type="term" value="P:DNA-templated transcription"/>
    <property type="evidence" value="ECO:0007669"/>
    <property type="project" value="InterPro"/>
</dbReference>
<dbReference type="eggNOG" id="ENOG502QV53">
    <property type="taxonomic scope" value="Eukaryota"/>
</dbReference>
<feature type="region of interest" description="Disordered" evidence="6">
    <location>
        <begin position="1"/>
        <end position="60"/>
    </location>
</feature>
<keyword evidence="4" id="KW-0804">Transcription</keyword>
<feature type="region of interest" description="Disordered" evidence="6">
    <location>
        <begin position="134"/>
        <end position="157"/>
    </location>
</feature>
<keyword evidence="3" id="KW-0238">DNA-binding</keyword>
<dbReference type="InterPro" id="IPR052073">
    <property type="entry name" value="Amide_Lactam_Regulators"/>
</dbReference>
<dbReference type="Pfam" id="PF04082">
    <property type="entry name" value="Fungal_trans"/>
    <property type="match status" value="1"/>
</dbReference>
<dbReference type="HOGENOM" id="CLU_006329_4_2_1"/>
<organism evidence="8 9">
    <name type="scientific">Botryotinia fuckeliana (strain T4)</name>
    <name type="common">Noble rot fungus</name>
    <name type="synonym">Botrytis cinerea</name>
    <dbReference type="NCBI Taxonomy" id="999810"/>
    <lineage>
        <taxon>Eukaryota</taxon>
        <taxon>Fungi</taxon>
        <taxon>Dikarya</taxon>
        <taxon>Ascomycota</taxon>
        <taxon>Pezizomycotina</taxon>
        <taxon>Leotiomycetes</taxon>
        <taxon>Helotiales</taxon>
        <taxon>Sclerotiniaceae</taxon>
        <taxon>Botrytis</taxon>
    </lineage>
</organism>
<evidence type="ECO:0000256" key="4">
    <source>
        <dbReference type="ARBA" id="ARBA00023163"/>
    </source>
</evidence>
<dbReference type="PANTHER" id="PTHR47171:SF3">
    <property type="entry name" value="FARA-RELATED"/>
    <property type="match status" value="1"/>
</dbReference>
<dbReference type="EMBL" id="FQ790362">
    <property type="protein sequence ID" value="CCD56768.1"/>
    <property type="molecule type" value="Genomic_DNA"/>
</dbReference>
<feature type="compositionally biased region" description="Basic and acidic residues" evidence="6">
    <location>
        <begin position="13"/>
        <end position="37"/>
    </location>
</feature>
<keyword evidence="2" id="KW-0805">Transcription regulation</keyword>
<dbReference type="InParanoid" id="G2YYS0"/>
<evidence type="ECO:0000256" key="5">
    <source>
        <dbReference type="ARBA" id="ARBA00023242"/>
    </source>
</evidence>
<dbReference type="SMART" id="SM00906">
    <property type="entry name" value="Fungal_trans"/>
    <property type="match status" value="1"/>
</dbReference>
<dbReference type="Proteomes" id="UP000008177">
    <property type="component" value="Unplaced contigs"/>
</dbReference>
<feature type="region of interest" description="Disordered" evidence="6">
    <location>
        <begin position="85"/>
        <end position="107"/>
    </location>
</feature>
<gene>
    <name evidence="8" type="ORF">BofuT4_P140300.1</name>
</gene>
<sequence>MNPSTGLQFAPEHQQHHSEKGCRGKHDPSHNKAEDMSTKPTSLPCRRTFRRNEDPGQAEHAGCAIQEDAQIVKHSSWTAIYLRERRTRAGKEHPPEEGSPPINRQYSDQDLSEICPSNLCLVFLHKYRVKRRGHFDENGDGEEEKNDDDELPRPVASNHDDFASLILQAGDHIKQQPDSTKQYVKLINPPISSSAIENPGKVAYLQEKSSLAMLMKDYYGTTDAVHYPLPEDAANQHMATKMNPEEMDILAKRGALQLPPRDLCEELIDAYFKWVAPVIPIINKSWFMQRWHDLDNQPPLLLMQAILLAGSRVCTTPMLLDANGSPIPAATIFYKRAKALYDADYEEDRVVIVQALILLGWYWEEPGVVTKNVFYWNGLATTIAQGFGMHRNPSGSRLSPADKRLWKRIWWTLYIRDRSVATALGRPAHINLEDSDLEMIREEDFVDDHTEPEDEIQVQFFLQYVKICEIMDDILFQHYSLQSKKHGINSLILQQCDQALNEWFQNCPRQIRWNSSNNNFWSSYLYSIYHTTRCLLYRAYLPSVKSSSELHEKLNISQHPAFQSASAITSVAENMIARNELRRAPPFLIYSLLSALIMHVYELQIYLPSTNSDARKRVLICMSALDKLSDVWLVAKMVRGLFETILKAAGFENHTLEGTKRFKKIGEHKVPVFSFIEDPLSASQSARESKEDSLPLTHSLLAHQKATLNFVSGKGTRISNEGGTSISNNDDFSPTSISSLPPVQHQPAPPIHGGTDFVSGNLWPTTVMPNPTQETAQYQDPNFPGSMNYLSPDPMAYWIQPDFQQMIPATLDVADWLAPTV</sequence>